<dbReference type="GO" id="GO:0045892">
    <property type="term" value="P:negative regulation of DNA-templated transcription"/>
    <property type="evidence" value="ECO:0007669"/>
    <property type="project" value="TreeGrafter"/>
</dbReference>
<evidence type="ECO:0000256" key="3">
    <source>
        <dbReference type="ARBA" id="ARBA00023125"/>
    </source>
</evidence>
<dbReference type="Gene3D" id="3.30.450.40">
    <property type="match status" value="1"/>
</dbReference>
<dbReference type="InterPro" id="IPR036390">
    <property type="entry name" value="WH_DNA-bd_sf"/>
</dbReference>
<reference evidence="10 11" key="3">
    <citation type="submission" date="2020-02" db="EMBL/GenBank/DDBJ databases">
        <title>Sequencing the genomes of 1000 actinobacteria strains.</title>
        <authorList>
            <person name="Klenk H.-P."/>
        </authorList>
    </citation>
    <scope>NUCLEOTIDE SEQUENCE [LARGE SCALE GENOMIC DNA]</scope>
    <source>
        <strain evidence="10 11">DSM 45201</strain>
    </source>
</reference>
<dbReference type="FunFam" id="1.10.10.10:FF:000056">
    <property type="entry name" value="IclR family transcriptional regulator"/>
    <property type="match status" value="1"/>
</dbReference>
<sequence>MDATTPRDGGDGERSATFVQSLERGLAVIRAFDAEHPRLTLSDVARQTGLTRAAARRFLLTLVELGYVRSDGRLFALRPRVLELGYAYLSGLSLPEVARPHMEQLAAGVHESCSLSVLDGEEIVYVARVPTRRIMTVAINLGTRFPAHATSMGRVLLASRPEDERERYLASAPLAALTPFTVTDPDRLRRVLTETRDQGWALVDQELEEGLRSIAVPVRDGDGAVLAAMNISASARHVTPDAIRDELLPPLQAAAREIELDLRRSPG</sequence>
<dbReference type="Gene3D" id="1.10.10.10">
    <property type="entry name" value="Winged helix-like DNA-binding domain superfamily/Winged helix DNA-binding domain"/>
    <property type="match status" value="1"/>
</dbReference>
<evidence type="ECO:0000256" key="6">
    <source>
        <dbReference type="ARBA" id="ARBA00070406"/>
    </source>
</evidence>
<reference evidence="9" key="4">
    <citation type="submission" date="2024-05" db="EMBL/GenBank/DDBJ databases">
        <authorList>
            <person name="Sun Q."/>
            <person name="Zhou Y."/>
        </authorList>
    </citation>
    <scope>NUCLEOTIDE SEQUENCE</scope>
    <source>
        <strain evidence="9">CGMCC 4.5581</strain>
    </source>
</reference>
<evidence type="ECO:0000313" key="9">
    <source>
        <dbReference type="EMBL" id="GGL70050.1"/>
    </source>
</evidence>
<keyword evidence="1" id="KW-0319">Glycerol metabolism</keyword>
<evidence type="ECO:0000256" key="4">
    <source>
        <dbReference type="ARBA" id="ARBA00023163"/>
    </source>
</evidence>
<dbReference type="PANTHER" id="PTHR30136">
    <property type="entry name" value="HELIX-TURN-HELIX TRANSCRIPTIONAL REGULATOR, ICLR FAMILY"/>
    <property type="match status" value="1"/>
</dbReference>
<feature type="domain" description="IclR-ED" evidence="8">
    <location>
        <begin position="80"/>
        <end position="264"/>
    </location>
</feature>
<evidence type="ECO:0000313" key="10">
    <source>
        <dbReference type="EMBL" id="NIH67946.1"/>
    </source>
</evidence>
<accession>A0A846LK01</accession>
<dbReference type="InterPro" id="IPR014757">
    <property type="entry name" value="Tscrpt_reg_IclR_C"/>
</dbReference>
<dbReference type="GO" id="GO:0003700">
    <property type="term" value="F:DNA-binding transcription factor activity"/>
    <property type="evidence" value="ECO:0007669"/>
    <property type="project" value="TreeGrafter"/>
</dbReference>
<dbReference type="AlphaFoldDB" id="A0A846LK01"/>
<evidence type="ECO:0000313" key="12">
    <source>
        <dbReference type="Proteomes" id="UP000648663"/>
    </source>
</evidence>
<dbReference type="SUPFAM" id="SSF46785">
    <property type="entry name" value="Winged helix' DNA-binding domain"/>
    <property type="match status" value="1"/>
</dbReference>
<dbReference type="InterPro" id="IPR012794">
    <property type="entry name" value="PcaR_PcaU"/>
</dbReference>
<dbReference type="InterPro" id="IPR029016">
    <property type="entry name" value="GAF-like_dom_sf"/>
</dbReference>
<dbReference type="NCBIfam" id="TIGR02431">
    <property type="entry name" value="pcaR_pcaU"/>
    <property type="match status" value="1"/>
</dbReference>
<keyword evidence="4" id="KW-0804">Transcription</keyword>
<dbReference type="Proteomes" id="UP000552836">
    <property type="component" value="Unassembled WGS sequence"/>
</dbReference>
<dbReference type="SUPFAM" id="SSF55781">
    <property type="entry name" value="GAF domain-like"/>
    <property type="match status" value="1"/>
</dbReference>
<gene>
    <name evidence="9" type="primary">pcaR</name>
    <name evidence="10" type="ORF">FB380_002392</name>
    <name evidence="9" type="ORF">GCM10011589_27930</name>
</gene>
<evidence type="ECO:0000259" key="8">
    <source>
        <dbReference type="PROSITE" id="PS51078"/>
    </source>
</evidence>
<dbReference type="InterPro" id="IPR050707">
    <property type="entry name" value="HTH_MetabolicPath_Reg"/>
</dbReference>
<dbReference type="Pfam" id="PF09339">
    <property type="entry name" value="HTH_IclR"/>
    <property type="match status" value="1"/>
</dbReference>
<dbReference type="SMART" id="SM00346">
    <property type="entry name" value="HTH_ICLR"/>
    <property type="match status" value="1"/>
</dbReference>
<dbReference type="RefSeq" id="WP_166755253.1">
    <property type="nucleotide sequence ID" value="NZ_BAABJU010000015.1"/>
</dbReference>
<reference evidence="12" key="2">
    <citation type="journal article" date="2019" name="Int. J. Syst. Evol. Microbiol.">
        <title>The Global Catalogue of Microorganisms (GCM) 10K type strain sequencing project: providing services to taxonomists for standard genome sequencing and annotation.</title>
        <authorList>
            <consortium name="The Broad Institute Genomics Platform"/>
            <consortium name="The Broad Institute Genome Sequencing Center for Infectious Disease"/>
            <person name="Wu L."/>
            <person name="Ma J."/>
        </authorList>
    </citation>
    <scope>NUCLEOTIDE SEQUENCE [LARGE SCALE GENOMIC DNA]</scope>
    <source>
        <strain evidence="12">CGMCC 4.5581</strain>
    </source>
</reference>
<dbReference type="Proteomes" id="UP000648663">
    <property type="component" value="Unassembled WGS sequence"/>
</dbReference>
<reference evidence="9" key="1">
    <citation type="journal article" date="2014" name="Int. J. Syst. Evol. Microbiol.">
        <title>Complete genome of a new Firmicutes species belonging to the dominant human colonic microbiota ('Ruminococcus bicirculans') reveals two chromosomes and a selective capacity to utilize plant glucans.</title>
        <authorList>
            <consortium name="NISC Comparative Sequencing Program"/>
            <person name="Wegmann U."/>
            <person name="Louis P."/>
            <person name="Goesmann A."/>
            <person name="Henrissat B."/>
            <person name="Duncan S.H."/>
            <person name="Flint H.J."/>
        </authorList>
    </citation>
    <scope>NUCLEOTIDE SEQUENCE</scope>
    <source>
        <strain evidence="9">CGMCC 4.5581</strain>
    </source>
</reference>
<dbReference type="InterPro" id="IPR036388">
    <property type="entry name" value="WH-like_DNA-bd_sf"/>
</dbReference>
<evidence type="ECO:0000256" key="5">
    <source>
        <dbReference type="ARBA" id="ARBA00058938"/>
    </source>
</evidence>
<keyword evidence="3" id="KW-0238">DNA-binding</keyword>
<dbReference type="EMBL" id="JAAMPA010000001">
    <property type="protein sequence ID" value="NIH67946.1"/>
    <property type="molecule type" value="Genomic_DNA"/>
</dbReference>
<feature type="domain" description="HTH iclR-type" evidence="7">
    <location>
        <begin position="19"/>
        <end position="79"/>
    </location>
</feature>
<keyword evidence="12" id="KW-1185">Reference proteome</keyword>
<protein>
    <recommendedName>
        <fullName evidence="6">Glycerol operon regulatory protein</fullName>
    </recommendedName>
</protein>
<dbReference type="InterPro" id="IPR005471">
    <property type="entry name" value="Tscrpt_reg_IclR_N"/>
</dbReference>
<comment type="caution">
    <text evidence="10">The sequence shown here is derived from an EMBL/GenBank/DDBJ whole genome shotgun (WGS) entry which is preliminary data.</text>
</comment>
<name>A0A846LK01_9ACTN</name>
<dbReference type="GO" id="GO:0045893">
    <property type="term" value="P:positive regulation of DNA-templated transcription"/>
    <property type="evidence" value="ECO:0007669"/>
    <property type="project" value="InterPro"/>
</dbReference>
<dbReference type="EMBL" id="BMMI01000005">
    <property type="protein sequence ID" value="GGL70050.1"/>
    <property type="molecule type" value="Genomic_DNA"/>
</dbReference>
<evidence type="ECO:0000313" key="11">
    <source>
        <dbReference type="Proteomes" id="UP000552836"/>
    </source>
</evidence>
<dbReference type="GO" id="GO:0003677">
    <property type="term" value="F:DNA binding"/>
    <property type="evidence" value="ECO:0007669"/>
    <property type="project" value="UniProtKB-KW"/>
</dbReference>
<evidence type="ECO:0000256" key="2">
    <source>
        <dbReference type="ARBA" id="ARBA00023015"/>
    </source>
</evidence>
<dbReference type="PROSITE" id="PS51078">
    <property type="entry name" value="ICLR_ED"/>
    <property type="match status" value="1"/>
</dbReference>
<comment type="function">
    <text evidence="5">May be an activator protein for the gylABX operon.</text>
</comment>
<dbReference type="GO" id="GO:0046278">
    <property type="term" value="P:3,4-dihydroxybenzoate metabolic process"/>
    <property type="evidence" value="ECO:0007669"/>
    <property type="project" value="InterPro"/>
</dbReference>
<dbReference type="Pfam" id="PF01614">
    <property type="entry name" value="IclR_C"/>
    <property type="match status" value="1"/>
</dbReference>
<evidence type="ECO:0000256" key="1">
    <source>
        <dbReference type="ARBA" id="ARBA00022798"/>
    </source>
</evidence>
<proteinExistence type="predicted"/>
<dbReference type="PROSITE" id="PS51077">
    <property type="entry name" value="HTH_ICLR"/>
    <property type="match status" value="1"/>
</dbReference>
<evidence type="ECO:0000259" key="7">
    <source>
        <dbReference type="PROSITE" id="PS51077"/>
    </source>
</evidence>
<organism evidence="10 11">
    <name type="scientific">Modestobacter marinus</name>
    <dbReference type="NCBI Taxonomy" id="477641"/>
    <lineage>
        <taxon>Bacteria</taxon>
        <taxon>Bacillati</taxon>
        <taxon>Actinomycetota</taxon>
        <taxon>Actinomycetes</taxon>
        <taxon>Geodermatophilales</taxon>
        <taxon>Geodermatophilaceae</taxon>
        <taxon>Modestobacter</taxon>
    </lineage>
</organism>
<keyword evidence="2" id="KW-0805">Transcription regulation</keyword>
<dbReference type="PANTHER" id="PTHR30136:SF34">
    <property type="entry name" value="TRANSCRIPTIONAL REGULATOR"/>
    <property type="match status" value="1"/>
</dbReference>
<dbReference type="GO" id="GO:0006071">
    <property type="term" value="P:glycerol metabolic process"/>
    <property type="evidence" value="ECO:0007669"/>
    <property type="project" value="UniProtKB-KW"/>
</dbReference>